<evidence type="ECO:0000313" key="4">
    <source>
        <dbReference type="WBParaSite" id="HPBE_0002409101-mRNA-1"/>
    </source>
</evidence>
<name>A0A183GN21_HELPZ</name>
<dbReference type="Proteomes" id="UP000050761">
    <property type="component" value="Unassembled WGS sequence"/>
</dbReference>
<evidence type="ECO:0000313" key="3">
    <source>
        <dbReference type="Proteomes" id="UP000050761"/>
    </source>
</evidence>
<keyword evidence="1" id="KW-0472">Membrane</keyword>
<reference evidence="4" key="2">
    <citation type="submission" date="2019-09" db="UniProtKB">
        <authorList>
            <consortium name="WormBaseParasite"/>
        </authorList>
    </citation>
    <scope>IDENTIFICATION</scope>
</reference>
<accession>A0A183GN21</accession>
<reference evidence="2 3" key="1">
    <citation type="submission" date="2018-11" db="EMBL/GenBank/DDBJ databases">
        <authorList>
            <consortium name="Pathogen Informatics"/>
        </authorList>
    </citation>
    <scope>NUCLEOTIDE SEQUENCE [LARGE SCALE GENOMIC DNA]</scope>
</reference>
<organism evidence="3 4">
    <name type="scientific">Heligmosomoides polygyrus</name>
    <name type="common">Parasitic roundworm</name>
    <dbReference type="NCBI Taxonomy" id="6339"/>
    <lineage>
        <taxon>Eukaryota</taxon>
        <taxon>Metazoa</taxon>
        <taxon>Ecdysozoa</taxon>
        <taxon>Nematoda</taxon>
        <taxon>Chromadorea</taxon>
        <taxon>Rhabditida</taxon>
        <taxon>Rhabditina</taxon>
        <taxon>Rhabditomorpha</taxon>
        <taxon>Strongyloidea</taxon>
        <taxon>Heligmosomidae</taxon>
        <taxon>Heligmosomoides</taxon>
    </lineage>
</organism>
<evidence type="ECO:0000256" key="1">
    <source>
        <dbReference type="SAM" id="Phobius"/>
    </source>
</evidence>
<sequence length="75" mass="8439">MDAKKVGVPLDWPWFVGGAYIVKSPFVKYQSLTGISPSIFWTGMFVFDVFMISSVSLAMALTFKAFGYSVNQWLM</sequence>
<evidence type="ECO:0000313" key="2">
    <source>
        <dbReference type="EMBL" id="VDP42796.1"/>
    </source>
</evidence>
<gene>
    <name evidence="2" type="ORF">HPBE_LOCUS24090</name>
</gene>
<dbReference type="EMBL" id="UZAH01035833">
    <property type="protein sequence ID" value="VDP42796.1"/>
    <property type="molecule type" value="Genomic_DNA"/>
</dbReference>
<dbReference type="AlphaFoldDB" id="A0A183GN21"/>
<keyword evidence="3" id="KW-1185">Reference proteome</keyword>
<keyword evidence="1" id="KW-0812">Transmembrane</keyword>
<keyword evidence="1" id="KW-1133">Transmembrane helix</keyword>
<dbReference type="WBParaSite" id="HPBE_0002409101-mRNA-1">
    <property type="protein sequence ID" value="HPBE_0002409101-mRNA-1"/>
    <property type="gene ID" value="HPBE_0002409101"/>
</dbReference>
<protein>
    <submittedName>
        <fullName evidence="4">DUF4328 domain-containing protein</fullName>
    </submittedName>
</protein>
<feature type="transmembrane region" description="Helical" evidence="1">
    <location>
        <begin position="39"/>
        <end position="63"/>
    </location>
</feature>
<proteinExistence type="predicted"/>
<accession>A0A3P8HHC0</accession>